<feature type="region of interest" description="Disordered" evidence="1">
    <location>
        <begin position="37"/>
        <end position="56"/>
    </location>
</feature>
<comment type="caution">
    <text evidence="2">The sequence shown here is derived from an EMBL/GenBank/DDBJ whole genome shotgun (WGS) entry which is preliminary data.</text>
</comment>
<evidence type="ECO:0000313" key="3">
    <source>
        <dbReference type="Proteomes" id="UP000499080"/>
    </source>
</evidence>
<dbReference type="Proteomes" id="UP000499080">
    <property type="component" value="Unassembled WGS sequence"/>
</dbReference>
<gene>
    <name evidence="2" type="ORF">AVEN_81284_1</name>
</gene>
<sequence>MIVYRCVSCFEKYFSAEVHICSVCNGDEFLKENLNMAHPESALPPQPQPRNSSRISANPIGEVKIRAIHNSPCQREDVASAKEDLIFPYEDSAVNEFHRNEYDCMHPIFLTKIFSS</sequence>
<dbReference type="AlphaFoldDB" id="A0A4Y2WX53"/>
<protein>
    <submittedName>
        <fullName evidence="2">Uncharacterized protein</fullName>
    </submittedName>
</protein>
<name>A0A4Y2WX53_ARAVE</name>
<keyword evidence="3" id="KW-1185">Reference proteome</keyword>
<evidence type="ECO:0000313" key="2">
    <source>
        <dbReference type="EMBL" id="GBO42015.1"/>
    </source>
</evidence>
<proteinExistence type="predicted"/>
<accession>A0A4Y2WX53</accession>
<evidence type="ECO:0000256" key="1">
    <source>
        <dbReference type="SAM" id="MobiDB-lite"/>
    </source>
</evidence>
<dbReference type="EMBL" id="BGPR01067945">
    <property type="protein sequence ID" value="GBO42015.1"/>
    <property type="molecule type" value="Genomic_DNA"/>
</dbReference>
<organism evidence="2 3">
    <name type="scientific">Araneus ventricosus</name>
    <name type="common">Orbweaver spider</name>
    <name type="synonym">Epeira ventricosa</name>
    <dbReference type="NCBI Taxonomy" id="182803"/>
    <lineage>
        <taxon>Eukaryota</taxon>
        <taxon>Metazoa</taxon>
        <taxon>Ecdysozoa</taxon>
        <taxon>Arthropoda</taxon>
        <taxon>Chelicerata</taxon>
        <taxon>Arachnida</taxon>
        <taxon>Araneae</taxon>
        <taxon>Araneomorphae</taxon>
        <taxon>Entelegynae</taxon>
        <taxon>Araneoidea</taxon>
        <taxon>Araneidae</taxon>
        <taxon>Araneus</taxon>
    </lineage>
</organism>
<reference evidence="2 3" key="1">
    <citation type="journal article" date="2019" name="Sci. Rep.">
        <title>Orb-weaving spider Araneus ventricosus genome elucidates the spidroin gene catalogue.</title>
        <authorList>
            <person name="Kono N."/>
            <person name="Nakamura H."/>
            <person name="Ohtoshi R."/>
            <person name="Moran D.A.P."/>
            <person name="Shinohara A."/>
            <person name="Yoshida Y."/>
            <person name="Fujiwara M."/>
            <person name="Mori M."/>
            <person name="Tomita M."/>
            <person name="Arakawa K."/>
        </authorList>
    </citation>
    <scope>NUCLEOTIDE SEQUENCE [LARGE SCALE GENOMIC DNA]</scope>
</reference>